<organism evidence="1 2">
    <name type="scientific">Hankyongella ginsenosidimutans</name>
    <dbReference type="NCBI Taxonomy" id="1763828"/>
    <lineage>
        <taxon>Bacteria</taxon>
        <taxon>Pseudomonadati</taxon>
        <taxon>Pseudomonadota</taxon>
        <taxon>Alphaproteobacteria</taxon>
        <taxon>Sphingomonadales</taxon>
        <taxon>Sphingomonadaceae</taxon>
        <taxon>Hankyongella</taxon>
    </lineage>
</organism>
<dbReference type="NCBIfam" id="TIGR04255">
    <property type="entry name" value="sporadTIGR04255"/>
    <property type="match status" value="1"/>
</dbReference>
<dbReference type="Proteomes" id="UP000298714">
    <property type="component" value="Chromosome"/>
</dbReference>
<dbReference type="KEGG" id="hgn:E6W36_11445"/>
<keyword evidence="2" id="KW-1185">Reference proteome</keyword>
<accession>A0A4D7C2H4</accession>
<evidence type="ECO:0000313" key="2">
    <source>
        <dbReference type="Proteomes" id="UP000298714"/>
    </source>
</evidence>
<sequence>MEFADTGRVIYKENPLAEVVCQLSFPRILAVDDRIPAEFQDAMGADYPFVETREVVQFGLGLGVEALPSKRVHYDFKTEDRRYNVTLCSDFVAVTTLDMSAGRYFPVTLSVRSPR</sequence>
<evidence type="ECO:0000313" key="1">
    <source>
        <dbReference type="EMBL" id="QCI79894.1"/>
    </source>
</evidence>
<gene>
    <name evidence="1" type="ORF">E6W36_11445</name>
</gene>
<dbReference type="AlphaFoldDB" id="A0A4D7C2H4"/>
<name>A0A4D7C2H4_9SPHN</name>
<dbReference type="InterPro" id="IPR026349">
    <property type="entry name" value="CHP04255"/>
</dbReference>
<protein>
    <submittedName>
        <fullName evidence="1">TIGR04255 family protein</fullName>
    </submittedName>
</protein>
<proteinExistence type="predicted"/>
<dbReference type="EMBL" id="CP039704">
    <property type="protein sequence ID" value="QCI79894.1"/>
    <property type="molecule type" value="Genomic_DNA"/>
</dbReference>
<reference evidence="2" key="1">
    <citation type="submission" date="2019-04" db="EMBL/GenBank/DDBJ databases">
        <title>Complete genome sequence of Sphingomonas sp. W1-2-3.</title>
        <authorList>
            <person name="Im W.T."/>
        </authorList>
    </citation>
    <scope>NUCLEOTIDE SEQUENCE [LARGE SCALE GENOMIC DNA]</scope>
    <source>
        <strain evidence="2">W1-2-3</strain>
    </source>
</reference>